<dbReference type="GO" id="GO:1905786">
    <property type="term" value="P:positive regulation of anaphase-promoting complex-dependent catabolic process"/>
    <property type="evidence" value="ECO:0007669"/>
    <property type="project" value="TreeGrafter"/>
</dbReference>
<proteinExistence type="inferred from homology"/>
<evidence type="ECO:0000256" key="5">
    <source>
        <dbReference type="ARBA" id="ARBA00022776"/>
    </source>
</evidence>
<dbReference type="PRINTS" id="PR00081">
    <property type="entry name" value="GDHRDH"/>
</dbReference>
<dbReference type="InterPro" id="IPR002347">
    <property type="entry name" value="SDR_fam"/>
</dbReference>
<evidence type="ECO:0000256" key="6">
    <source>
        <dbReference type="ARBA" id="ARBA00023306"/>
    </source>
</evidence>
<feature type="repeat" description="WD" evidence="7">
    <location>
        <begin position="373"/>
        <end position="414"/>
    </location>
</feature>
<evidence type="ECO:0000313" key="10">
    <source>
        <dbReference type="EMBL" id="ETV91785.1"/>
    </source>
</evidence>
<evidence type="ECO:0000256" key="2">
    <source>
        <dbReference type="ARBA" id="ARBA00022574"/>
    </source>
</evidence>
<dbReference type="PANTHER" id="PTHR19918">
    <property type="entry name" value="CELL DIVISION CYCLE 20 CDC20 FIZZY -RELATED"/>
    <property type="match status" value="1"/>
</dbReference>
<dbReference type="eggNOG" id="KOG4169">
    <property type="taxonomic scope" value="Eukaryota"/>
</dbReference>
<sequence>MPVVKSSSCRRSHGSDDRFIPSRAAMNTDLCQHMLSSYTSVLHGPSKSHGPTHSDLLFATLVAGDDHRMLRFQSPKMEPAVSSSRYVPLHHRALAFGGSLRRHIPLTPTRILEAPDLRDDYYLNLLAWGSSNLLAIALDTLVCLYNVDTGGATAIRATACEGSEYVTSVAWLSERTLAVGTSNAQVQLWDACAVKCIRTIQGHDDRIGSLAWNSSLQVLSSGSRDAKIVQNDIKSPHGAIAVLSSHTQEVCGLTWSPDGKTLASGGNDNRLSLWDGISTTPRQTLCQHKAAVKALAWCPWERHLLASGGGTADRCIKIWHTNSGTMEQSIFTGSQVCGLLWSPTQKELLSSHGFSQNELCLWSYPRMHRIKEFTGHTARVLHMSMSPDGSSVVSAAADESLRFWNVFGAAKTSTTPRFQLSSLCGANDITAIVTGAGRGLGLAFSRAILARGGRVFMTDIDVTAVQAEAQSLQQTYPERVAFQRQDVTDLASFDAAFDAANRAFASHPVNVIVNNAGIGGTAFYSADTSWTNVIAINTTAVLRGTQVGLIRLSSSRGQPVVVNIASMAGLYPLNDTPDYSASKAAVVAFSKAVGSNVKKTNVRVVALCPAFADTQMGRAIQEVDASVVDRIGGLMPTEYVAEALMRALMESENSGQVLVVSKRGVEYHSRKPRAKL</sequence>
<dbReference type="InterPro" id="IPR033010">
    <property type="entry name" value="Cdc20/Fizzy"/>
</dbReference>
<keyword evidence="2 7" id="KW-0853">WD repeat</keyword>
<dbReference type="InterPro" id="IPR036291">
    <property type="entry name" value="NAD(P)-bd_dom_sf"/>
</dbReference>
<dbReference type="InterPro" id="IPR020904">
    <property type="entry name" value="Sc_DH/Rdtase_CS"/>
</dbReference>
<dbReference type="PROSITE" id="PS50082">
    <property type="entry name" value="WD_REPEATS_2"/>
    <property type="match status" value="2"/>
</dbReference>
<dbReference type="eggNOG" id="KOG0305">
    <property type="taxonomic scope" value="Eukaryota"/>
</dbReference>
<dbReference type="Pfam" id="PF00106">
    <property type="entry name" value="adh_short"/>
    <property type="match status" value="1"/>
</dbReference>
<feature type="repeat" description="WD" evidence="7">
    <location>
        <begin position="243"/>
        <end position="275"/>
    </location>
</feature>
<dbReference type="GeneID" id="20090891"/>
<comment type="similarity">
    <text evidence="1">Belongs to the WD repeat CDC20/Fizzy family.</text>
</comment>
<dbReference type="InterPro" id="IPR036322">
    <property type="entry name" value="WD40_repeat_dom_sf"/>
</dbReference>
<dbReference type="RefSeq" id="XP_008879711.1">
    <property type="nucleotide sequence ID" value="XM_008881489.1"/>
</dbReference>
<feature type="region of interest" description="Disordered" evidence="8">
    <location>
        <begin position="1"/>
        <end position="20"/>
    </location>
</feature>
<dbReference type="SUPFAM" id="SSF50978">
    <property type="entry name" value="WD40 repeat-like"/>
    <property type="match status" value="1"/>
</dbReference>
<dbReference type="EMBL" id="KI914007">
    <property type="protein sequence ID" value="ETV91785.1"/>
    <property type="molecule type" value="Genomic_DNA"/>
</dbReference>
<keyword evidence="6" id="KW-0131">Cell cycle</keyword>
<dbReference type="Pfam" id="PF24807">
    <property type="entry name" value="WD40_CDC20-Fz"/>
    <property type="match status" value="1"/>
</dbReference>
<dbReference type="InterPro" id="IPR015943">
    <property type="entry name" value="WD40/YVTN_repeat-like_dom_sf"/>
</dbReference>
<dbReference type="PROSITE" id="PS00678">
    <property type="entry name" value="WD_REPEATS_1"/>
    <property type="match status" value="1"/>
</dbReference>
<evidence type="ECO:0000256" key="1">
    <source>
        <dbReference type="ARBA" id="ARBA00006445"/>
    </source>
</evidence>
<dbReference type="PANTHER" id="PTHR19918:SF8">
    <property type="entry name" value="FI02843P"/>
    <property type="match status" value="1"/>
</dbReference>
<dbReference type="GO" id="GO:0010997">
    <property type="term" value="F:anaphase-promoting complex binding"/>
    <property type="evidence" value="ECO:0007669"/>
    <property type="project" value="InterPro"/>
</dbReference>
<dbReference type="Gene3D" id="2.130.10.10">
    <property type="entry name" value="YVTN repeat-like/Quinoprotein amine dehydrogenase"/>
    <property type="match status" value="1"/>
</dbReference>
<dbReference type="InterPro" id="IPR056150">
    <property type="entry name" value="WD40_CDC20-Fz"/>
</dbReference>
<dbReference type="VEuPathDB" id="FungiDB:H310_13841"/>
<keyword evidence="4" id="KW-0677">Repeat</keyword>
<gene>
    <name evidence="10" type="ORF">H310_13841</name>
</gene>
<name>A0A024TCA3_9STRA</name>
<dbReference type="GO" id="GO:1990757">
    <property type="term" value="F:ubiquitin ligase activator activity"/>
    <property type="evidence" value="ECO:0007669"/>
    <property type="project" value="TreeGrafter"/>
</dbReference>
<accession>A0A024TCA3</accession>
<dbReference type="GO" id="GO:0051301">
    <property type="term" value="P:cell division"/>
    <property type="evidence" value="ECO:0007669"/>
    <property type="project" value="UniProtKB-KW"/>
</dbReference>
<dbReference type="InterPro" id="IPR019775">
    <property type="entry name" value="WD40_repeat_CS"/>
</dbReference>
<dbReference type="PROSITE" id="PS00061">
    <property type="entry name" value="ADH_SHORT"/>
    <property type="match status" value="1"/>
</dbReference>
<dbReference type="STRING" id="157072.A0A024TCA3"/>
<protein>
    <recommendedName>
        <fullName evidence="9">CDC20/Fizzy WD40 domain-containing protein</fullName>
    </recommendedName>
</protein>
<evidence type="ECO:0000259" key="9">
    <source>
        <dbReference type="Pfam" id="PF24807"/>
    </source>
</evidence>
<dbReference type="PRINTS" id="PR00080">
    <property type="entry name" value="SDRFAMILY"/>
</dbReference>
<organism evidence="10">
    <name type="scientific">Aphanomyces invadans</name>
    <dbReference type="NCBI Taxonomy" id="157072"/>
    <lineage>
        <taxon>Eukaryota</taxon>
        <taxon>Sar</taxon>
        <taxon>Stramenopiles</taxon>
        <taxon>Oomycota</taxon>
        <taxon>Saprolegniomycetes</taxon>
        <taxon>Saprolegniales</taxon>
        <taxon>Verrucalvaceae</taxon>
        <taxon>Aphanomyces</taxon>
    </lineage>
</organism>
<reference evidence="10" key="1">
    <citation type="submission" date="2013-12" db="EMBL/GenBank/DDBJ databases">
        <title>The Genome Sequence of Aphanomyces invadans NJM9701.</title>
        <authorList>
            <consortium name="The Broad Institute Genomics Platform"/>
            <person name="Russ C."/>
            <person name="Tyler B."/>
            <person name="van West P."/>
            <person name="Dieguez-Uribeondo J."/>
            <person name="Young S.K."/>
            <person name="Zeng Q."/>
            <person name="Gargeya S."/>
            <person name="Fitzgerald M."/>
            <person name="Abouelleil A."/>
            <person name="Alvarado L."/>
            <person name="Chapman S.B."/>
            <person name="Gainer-Dewar J."/>
            <person name="Goldberg J."/>
            <person name="Griggs A."/>
            <person name="Gujja S."/>
            <person name="Hansen M."/>
            <person name="Howarth C."/>
            <person name="Imamovic A."/>
            <person name="Ireland A."/>
            <person name="Larimer J."/>
            <person name="McCowan C."/>
            <person name="Murphy C."/>
            <person name="Pearson M."/>
            <person name="Poon T.W."/>
            <person name="Priest M."/>
            <person name="Roberts A."/>
            <person name="Saif S."/>
            <person name="Shea T."/>
            <person name="Sykes S."/>
            <person name="Wortman J."/>
            <person name="Nusbaum C."/>
            <person name="Birren B."/>
        </authorList>
    </citation>
    <scope>NUCLEOTIDE SEQUENCE [LARGE SCALE GENOMIC DNA]</scope>
    <source>
        <strain evidence="10">NJM9701</strain>
    </source>
</reference>
<dbReference type="SUPFAM" id="SSF51735">
    <property type="entry name" value="NAD(P)-binding Rossmann-fold domains"/>
    <property type="match status" value="1"/>
</dbReference>
<dbReference type="PROSITE" id="PS50294">
    <property type="entry name" value="WD_REPEATS_REGION"/>
    <property type="match status" value="2"/>
</dbReference>
<dbReference type="OrthoDB" id="10263272at2759"/>
<keyword evidence="3" id="KW-0132">Cell division</keyword>
<evidence type="ECO:0000256" key="4">
    <source>
        <dbReference type="ARBA" id="ARBA00022737"/>
    </source>
</evidence>
<dbReference type="GO" id="GO:0005680">
    <property type="term" value="C:anaphase-promoting complex"/>
    <property type="evidence" value="ECO:0007669"/>
    <property type="project" value="TreeGrafter"/>
</dbReference>
<dbReference type="InterPro" id="IPR001680">
    <property type="entry name" value="WD40_rpt"/>
</dbReference>
<dbReference type="Gene3D" id="3.40.50.720">
    <property type="entry name" value="NAD(P)-binding Rossmann-like Domain"/>
    <property type="match status" value="1"/>
</dbReference>
<dbReference type="AlphaFoldDB" id="A0A024TCA3"/>
<dbReference type="CDD" id="cd00200">
    <property type="entry name" value="WD40"/>
    <property type="match status" value="1"/>
</dbReference>
<evidence type="ECO:0000256" key="3">
    <source>
        <dbReference type="ARBA" id="ARBA00022618"/>
    </source>
</evidence>
<keyword evidence="5" id="KW-0498">Mitosis</keyword>
<dbReference type="GO" id="GO:0031145">
    <property type="term" value="P:anaphase-promoting complex-dependent catabolic process"/>
    <property type="evidence" value="ECO:0007669"/>
    <property type="project" value="TreeGrafter"/>
</dbReference>
<dbReference type="SMART" id="SM00320">
    <property type="entry name" value="WD40"/>
    <property type="match status" value="6"/>
</dbReference>
<evidence type="ECO:0000256" key="7">
    <source>
        <dbReference type="PROSITE-ProRule" id="PRU00221"/>
    </source>
</evidence>
<feature type="domain" description="CDC20/Fizzy WD40" evidence="9">
    <location>
        <begin position="112"/>
        <end position="404"/>
    </location>
</feature>
<evidence type="ECO:0000256" key="8">
    <source>
        <dbReference type="SAM" id="MobiDB-lite"/>
    </source>
</evidence>